<dbReference type="Gene3D" id="1.10.645.10">
    <property type="entry name" value="Cytochrome-c3 Hydrogenase, chain B"/>
    <property type="match status" value="1"/>
</dbReference>
<evidence type="ECO:0000256" key="1">
    <source>
        <dbReference type="ARBA" id="ARBA00023002"/>
    </source>
</evidence>
<reference evidence="4" key="1">
    <citation type="submission" date="2016-11" db="EMBL/GenBank/DDBJ databases">
        <title>Comparative genomic and phenotypic analysis of Granulibacter bethesdensis clinical isolates from patients with chronic granulomatous disease.</title>
        <authorList>
            <person name="Zarember K.A."/>
            <person name="Porcella S.F."/>
            <person name="Chu J."/>
            <person name="Ding L."/>
            <person name="Dahlstrom E."/>
            <person name="Barbian K."/>
            <person name="Martens C."/>
            <person name="Sykora L."/>
            <person name="Kramer S."/>
            <person name="Pettinato A.M."/>
            <person name="Hong H."/>
            <person name="Wald G."/>
            <person name="Berg L.J."/>
            <person name="Rogge L.S."/>
            <person name="Greenberg D.E."/>
            <person name="Falcone E.L."/>
            <person name="Neves J.F."/>
            <person name="Simoes M.J."/>
            <person name="Casal M."/>
            <person name="Rodriguez-Lopez F.C."/>
            <person name="Zelazny A."/>
            <person name="Gallin J.I."/>
            <person name="Holland S.M."/>
        </authorList>
    </citation>
    <scope>NUCLEOTIDE SEQUENCE [LARGE SCALE GENOMIC DNA]</scope>
    <source>
        <strain evidence="4">NIH9.1</strain>
    </source>
</reference>
<dbReference type="SUPFAM" id="SSF56762">
    <property type="entry name" value="HydB/Nqo4-like"/>
    <property type="match status" value="1"/>
</dbReference>
<evidence type="ECO:0000259" key="2">
    <source>
        <dbReference type="Pfam" id="PF00346"/>
    </source>
</evidence>
<name>A0AAC9KCT8_9PROT</name>
<dbReference type="InterPro" id="IPR001135">
    <property type="entry name" value="NADH_Q_OxRdtase_suD"/>
</dbReference>
<dbReference type="InterPro" id="IPR037232">
    <property type="entry name" value="NADH_quin_OxRdtase_su_C/D-like"/>
</dbReference>
<dbReference type="InterPro" id="IPR052197">
    <property type="entry name" value="ComplexI_49kDa-like"/>
</dbReference>
<dbReference type="SUPFAM" id="SSF143243">
    <property type="entry name" value="Nqo5-like"/>
    <property type="match status" value="1"/>
</dbReference>
<dbReference type="Pfam" id="PF00346">
    <property type="entry name" value="Complex1_49kDa"/>
    <property type="match status" value="1"/>
</dbReference>
<dbReference type="GO" id="GO:0016151">
    <property type="term" value="F:nickel cation binding"/>
    <property type="evidence" value="ECO:0007669"/>
    <property type="project" value="InterPro"/>
</dbReference>
<protein>
    <submittedName>
        <fullName evidence="3">Formate hydrogenlyase subunit 5</fullName>
    </submittedName>
</protein>
<evidence type="ECO:0000313" key="3">
    <source>
        <dbReference type="EMBL" id="APH55719.1"/>
    </source>
</evidence>
<keyword evidence="1" id="KW-0560">Oxidoreductase</keyword>
<dbReference type="PANTHER" id="PTHR43485">
    <property type="entry name" value="HYDROGENASE-4 COMPONENT G"/>
    <property type="match status" value="1"/>
</dbReference>
<dbReference type="RefSeq" id="WP_072573413.1">
    <property type="nucleotide sequence ID" value="NZ_CP018191.1"/>
</dbReference>
<accession>A0AAC9KCT8</accession>
<dbReference type="GO" id="GO:0016651">
    <property type="term" value="F:oxidoreductase activity, acting on NAD(P)H"/>
    <property type="evidence" value="ECO:0007669"/>
    <property type="project" value="InterPro"/>
</dbReference>
<evidence type="ECO:0000313" key="4">
    <source>
        <dbReference type="Proteomes" id="UP000182373"/>
    </source>
</evidence>
<dbReference type="Proteomes" id="UP000182373">
    <property type="component" value="Chromosome"/>
</dbReference>
<sequence length="518" mass="55746">MSSLDSLLQGADTEATHHDAATHTVARRLLTAPLWQELAASPQAGLLALWADQARCHALYRTAHGILPVATPIEGGRFPALSPFRPAAAWQERAIRDLWGYEAEHGVDSRPWLDHGRWPMSAPLSARPGPPLPPPEQAEWRMASPFASSFVSPRPDITLHERSIGPVHPLMREPAQLRLHLHGTIIRQAEWRLGYTHRGIPWLMRGKPLRDAIRIAARITGDAALAHGLAFARAAEAALRLEPPPRALLLRGLMNELERCTVHLYVLATTASAAGADTYAAKLSTWRERLLRAIQDAFGNRMMIDQLIPGGVLTDLLDGTALETVLQALGRTMPELIERYETAASLSGHGFCARLRGCAVLSGSDAVSLAVPGPAGRASGRPHDLRTTWQQAPHGTVHRLVLANGDADARMRVRLAEIQESLRLALLFLDSLPVGPIANPMPIGTGNASGEGYGGVESARGACWHWLRIEGGMVVSAHAADPSWRLIPAIEAALPGTDIDLLGVALASFALSPAGADL</sequence>
<gene>
    <name evidence="3" type="ORF">GbCGDNIH9_2386</name>
</gene>
<dbReference type="Pfam" id="PF00374">
    <property type="entry name" value="NiFeSe_Hases"/>
    <property type="match status" value="1"/>
</dbReference>
<dbReference type="PANTHER" id="PTHR43485:SF1">
    <property type="entry name" value="FORMATE HYDROGENLYASE SUBUNIT 5-RELATED"/>
    <property type="match status" value="1"/>
</dbReference>
<dbReference type="InterPro" id="IPR029014">
    <property type="entry name" value="NiFe-Hase_large"/>
</dbReference>
<organism evidence="3 4">
    <name type="scientific">Granulibacter bethesdensis</name>
    <dbReference type="NCBI Taxonomy" id="364410"/>
    <lineage>
        <taxon>Bacteria</taxon>
        <taxon>Pseudomonadati</taxon>
        <taxon>Pseudomonadota</taxon>
        <taxon>Alphaproteobacteria</taxon>
        <taxon>Acetobacterales</taxon>
        <taxon>Acetobacteraceae</taxon>
        <taxon>Granulibacter</taxon>
    </lineage>
</organism>
<dbReference type="InterPro" id="IPR001501">
    <property type="entry name" value="Ni-dep_hyd_lsu"/>
</dbReference>
<dbReference type="EMBL" id="CP018191">
    <property type="protein sequence ID" value="APH55719.1"/>
    <property type="molecule type" value="Genomic_DNA"/>
</dbReference>
<dbReference type="GO" id="GO:0048038">
    <property type="term" value="F:quinone binding"/>
    <property type="evidence" value="ECO:0007669"/>
    <property type="project" value="InterPro"/>
</dbReference>
<proteinExistence type="predicted"/>
<feature type="domain" description="NADH-quinone oxidoreductase subunit D" evidence="2">
    <location>
        <begin position="275"/>
        <end position="439"/>
    </location>
</feature>
<dbReference type="GO" id="GO:0051287">
    <property type="term" value="F:NAD binding"/>
    <property type="evidence" value="ECO:0007669"/>
    <property type="project" value="InterPro"/>
</dbReference>
<dbReference type="AlphaFoldDB" id="A0AAC9KCT8"/>